<feature type="compositionally biased region" description="Basic and acidic residues" evidence="2">
    <location>
        <begin position="947"/>
        <end position="976"/>
    </location>
</feature>
<keyword evidence="1" id="KW-0175">Coiled coil</keyword>
<dbReference type="GO" id="GO:0001669">
    <property type="term" value="C:acrosomal vesicle"/>
    <property type="evidence" value="ECO:0007669"/>
    <property type="project" value="Ensembl"/>
</dbReference>
<dbReference type="Bgee" id="ENSCPOG00000011317">
    <property type="expression patterns" value="Expressed in testis and 1 other cell type or tissue"/>
</dbReference>
<dbReference type="InParanoid" id="H0VIW9"/>
<evidence type="ECO:0000256" key="2">
    <source>
        <dbReference type="SAM" id="MobiDB-lite"/>
    </source>
</evidence>
<dbReference type="EMBL" id="AAKN02004676">
    <property type="status" value="NOT_ANNOTATED_CDS"/>
    <property type="molecule type" value="Genomic_DNA"/>
</dbReference>
<dbReference type="OMA" id="HYATVIT"/>
<feature type="region of interest" description="Disordered" evidence="2">
    <location>
        <begin position="1090"/>
        <end position="1116"/>
    </location>
</feature>
<dbReference type="InterPro" id="IPR026173">
    <property type="entry name" value="SPAG17"/>
</dbReference>
<dbReference type="GeneTree" id="ENSGT00390000013693"/>
<dbReference type="eggNOG" id="ENOG502QSCB">
    <property type="taxonomic scope" value="Eukaryota"/>
</dbReference>
<dbReference type="GO" id="GO:0044458">
    <property type="term" value="P:motile cilium assembly"/>
    <property type="evidence" value="ECO:0007669"/>
    <property type="project" value="Ensembl"/>
</dbReference>
<dbReference type="GO" id="GO:0003351">
    <property type="term" value="P:epithelial cilium movement involved in extracellular fluid movement"/>
    <property type="evidence" value="ECO:0007669"/>
    <property type="project" value="Ensembl"/>
</dbReference>
<keyword evidence="4" id="KW-1185">Reference proteome</keyword>
<protein>
    <submittedName>
        <fullName evidence="3">Sperm associated antigen 17</fullName>
    </submittedName>
</protein>
<feature type="region of interest" description="Disordered" evidence="2">
    <location>
        <begin position="947"/>
        <end position="1019"/>
    </location>
</feature>
<dbReference type="Ensembl" id="ENSCPOT00000011423.3">
    <property type="protein sequence ID" value="ENSCPOP00000010175.3"/>
    <property type="gene ID" value="ENSCPOG00000011317.4"/>
</dbReference>
<dbReference type="EMBL" id="AAKN02004675">
    <property type="status" value="NOT_ANNOTATED_CDS"/>
    <property type="molecule type" value="Genomic_DNA"/>
</dbReference>
<feature type="compositionally biased region" description="Basic and acidic residues" evidence="2">
    <location>
        <begin position="140"/>
        <end position="172"/>
    </location>
</feature>
<reference evidence="3" key="2">
    <citation type="submission" date="2025-08" db="UniProtKB">
        <authorList>
            <consortium name="Ensembl"/>
        </authorList>
    </citation>
    <scope>IDENTIFICATION</scope>
    <source>
        <strain evidence="3">2N</strain>
    </source>
</reference>
<dbReference type="FunCoup" id="H0VIW9">
    <property type="interactions" value="39"/>
</dbReference>
<proteinExistence type="predicted"/>
<dbReference type="PANTHER" id="PTHR21963:SF1">
    <property type="entry name" value="SPERM-ASSOCIATED ANTIGEN 17"/>
    <property type="match status" value="1"/>
</dbReference>
<dbReference type="GO" id="GO:1904158">
    <property type="term" value="P:axonemal central apparatus assembly"/>
    <property type="evidence" value="ECO:0007669"/>
    <property type="project" value="Ensembl"/>
</dbReference>
<dbReference type="GO" id="GO:0002177">
    <property type="term" value="C:manchette"/>
    <property type="evidence" value="ECO:0007669"/>
    <property type="project" value="Ensembl"/>
</dbReference>
<feature type="compositionally biased region" description="Polar residues" evidence="2">
    <location>
        <begin position="1344"/>
        <end position="1355"/>
    </location>
</feature>
<dbReference type="GO" id="GO:0005794">
    <property type="term" value="C:Golgi apparatus"/>
    <property type="evidence" value="ECO:0007669"/>
    <property type="project" value="Ensembl"/>
</dbReference>
<feature type="compositionally biased region" description="Basic and acidic residues" evidence="2">
    <location>
        <begin position="733"/>
        <end position="755"/>
    </location>
</feature>
<feature type="compositionally biased region" description="Polar residues" evidence="2">
    <location>
        <begin position="1960"/>
        <end position="1971"/>
    </location>
</feature>
<feature type="region of interest" description="Disordered" evidence="2">
    <location>
        <begin position="714"/>
        <end position="755"/>
    </location>
</feature>
<accession>H0VIW9</accession>
<dbReference type="GO" id="GO:1905198">
    <property type="term" value="P:manchette assembly"/>
    <property type="evidence" value="ECO:0007669"/>
    <property type="project" value="Ensembl"/>
</dbReference>
<reference evidence="4" key="1">
    <citation type="journal article" date="2011" name="Nature">
        <title>A high-resolution map of human evolutionary constraint using 29 mammals.</title>
        <authorList>
            <person name="Lindblad-Toh K."/>
            <person name="Garber M."/>
            <person name="Zuk O."/>
            <person name="Lin M.F."/>
            <person name="Parker B.J."/>
            <person name="Washietl S."/>
            <person name="Kheradpour P."/>
            <person name="Ernst J."/>
            <person name="Jordan G."/>
            <person name="Mauceli E."/>
            <person name="Ward L.D."/>
            <person name="Lowe C.B."/>
            <person name="Holloway A.K."/>
            <person name="Clamp M."/>
            <person name="Gnerre S."/>
            <person name="Alfoldi J."/>
            <person name="Beal K."/>
            <person name="Chang J."/>
            <person name="Clawson H."/>
            <person name="Cuff J."/>
            <person name="Di Palma F."/>
            <person name="Fitzgerald S."/>
            <person name="Flicek P."/>
            <person name="Guttman M."/>
            <person name="Hubisz M.J."/>
            <person name="Jaffe D.B."/>
            <person name="Jungreis I."/>
            <person name="Kent W.J."/>
            <person name="Kostka D."/>
            <person name="Lara M."/>
            <person name="Martins A.L."/>
            <person name="Massingham T."/>
            <person name="Moltke I."/>
            <person name="Raney B.J."/>
            <person name="Rasmussen M.D."/>
            <person name="Robinson J."/>
            <person name="Stark A."/>
            <person name="Vilella A.J."/>
            <person name="Wen J."/>
            <person name="Xie X."/>
            <person name="Zody M.C."/>
            <person name="Baldwin J."/>
            <person name="Bloom T."/>
            <person name="Chin C.W."/>
            <person name="Heiman D."/>
            <person name="Nicol R."/>
            <person name="Nusbaum C."/>
            <person name="Young S."/>
            <person name="Wilkinson J."/>
            <person name="Worley K.C."/>
            <person name="Kovar C.L."/>
            <person name="Muzny D.M."/>
            <person name="Gibbs R.A."/>
            <person name="Cree A."/>
            <person name="Dihn H.H."/>
            <person name="Fowler G."/>
            <person name="Jhangiani S."/>
            <person name="Joshi V."/>
            <person name="Lee S."/>
            <person name="Lewis L.R."/>
            <person name="Nazareth L.V."/>
            <person name="Okwuonu G."/>
            <person name="Santibanez J."/>
            <person name="Warren W.C."/>
            <person name="Mardis E.R."/>
            <person name="Weinstock G.M."/>
            <person name="Wilson R.K."/>
            <person name="Delehaunty K."/>
            <person name="Dooling D."/>
            <person name="Fronik C."/>
            <person name="Fulton L."/>
            <person name="Fulton B."/>
            <person name="Graves T."/>
            <person name="Minx P."/>
            <person name="Sodergren E."/>
            <person name="Birney E."/>
            <person name="Margulies E.H."/>
            <person name="Herrero J."/>
            <person name="Green E.D."/>
            <person name="Haussler D."/>
            <person name="Siepel A."/>
            <person name="Goldman N."/>
            <person name="Pollard K.S."/>
            <person name="Pedersen J.S."/>
            <person name="Lander E.S."/>
            <person name="Kellis M."/>
        </authorList>
    </citation>
    <scope>NUCLEOTIDE SEQUENCE [LARGE SCALE GENOMIC DNA]</scope>
    <source>
        <strain evidence="4">2N</strain>
    </source>
</reference>
<dbReference type="HOGENOM" id="CLU_001433_0_0_1"/>
<dbReference type="PANTHER" id="PTHR21963">
    <property type="entry name" value="PF6"/>
    <property type="match status" value="1"/>
</dbReference>
<evidence type="ECO:0000313" key="3">
    <source>
        <dbReference type="Ensembl" id="ENSCPOP00000010175.3"/>
    </source>
</evidence>
<feature type="region of interest" description="Disordered" evidence="2">
    <location>
        <begin position="1325"/>
        <end position="1381"/>
    </location>
</feature>
<evidence type="ECO:0000256" key="1">
    <source>
        <dbReference type="SAM" id="Coils"/>
    </source>
</evidence>
<feature type="region of interest" description="Disordered" evidence="2">
    <location>
        <begin position="1185"/>
        <end position="1219"/>
    </location>
</feature>
<feature type="region of interest" description="Disordered" evidence="2">
    <location>
        <begin position="140"/>
        <end position="189"/>
    </location>
</feature>
<gene>
    <name evidence="3" type="primary">SPAG17</name>
</gene>
<feature type="region of interest" description="Disordered" evidence="2">
    <location>
        <begin position="1949"/>
        <end position="1971"/>
    </location>
</feature>
<dbReference type="GO" id="GO:1990953">
    <property type="term" value="P:intramanchette transport"/>
    <property type="evidence" value="ECO:0007669"/>
    <property type="project" value="Ensembl"/>
</dbReference>
<dbReference type="EMBL" id="AAKN02004678">
    <property type="status" value="NOT_ANNOTATED_CDS"/>
    <property type="molecule type" value="Genomic_DNA"/>
</dbReference>
<feature type="compositionally biased region" description="Basic and acidic residues" evidence="2">
    <location>
        <begin position="1191"/>
        <end position="1214"/>
    </location>
</feature>
<dbReference type="EMBL" id="AAKN02004679">
    <property type="status" value="NOT_ANNOTATED_CDS"/>
    <property type="molecule type" value="Genomic_DNA"/>
</dbReference>
<sequence length="2283" mass="259021">MAPKKEKNLVANSSSKIWEPSLIAAHFNQDDWNASVAFVVGNRMEDDLLIQALTLAVQVPQRKLFSIVSWQDVVQQINEVSVSARTASSKKAKKPAGSNPPLFYEVLIAAKTIMDSGEKLTLPLIGKLLKSQLLQIKLKDQQRRENEKKVTEERSKAEMDKAKAKPSKEKKAPGAKAAKGKGKEQLEVSTTVKKTTELKRRGEEDNKKYYIDDEPDDGAQHYIIVVGFNNPQLLAIMTELGIPITSVIKISSENYEPLQTHLAAVKQQQEVSLQPEDKEAETLKKESAIKDLEIFWKYLDPILNNEKPETNLFDVARLEYMVKAADFPPDWSDNETMLHLGTNIFENIACLMYDTLDWKRQHQHYLESMQLINVPQVVNEKIILETIQISEVGMSLIAVPGSGKKKPQSEEPQVPPPVTFIITSEVDMRYYNDLLNPIPEEFISVPLILHCILEQVVASEEDLVPPSLVEPPPREDGLDHRIAAHIVSILPSLCLSEREKKNLREVFLPEEEREIKAVPKGPLLLNYHDAHAYRKYALKDQKNFDPVQIEQEMQSKLPLWKLLQFPLPLPWNSTKRLATIHELMHFCTSELMSWNEVERAFKLFTFESLKLSEVDNTGKLKPSRMMCGTDAEKFYVPWDNPARFAKQIRQIVSNEYSLPWLDTEHKDRTIYVDPNWSTSLQDTEISRDVSTFNLPDADDIRRYDSISMQPLVSDNGELLEEEGGVKTQPQPEPSRKDPSTNNEIKDKAVTKADSLEKKPKKMMVEANLEDIKNTQQRSLMDWSYTEHFKPEVLLQVFMEAYQQYRCVDSYYYTKTILCTCATVLYPRFILFLILTHLSSVLFLFRNYLELVAKSIQDWITKEEALYQEAKMAEELISAKGETKLKMASGKNYLSRKDISLKKSKSNKVVSKTEVTDQEKEKEKEKISFILEGSLKAWKEEQERLAEEERLREEKKAEKKGKDAGKKKGQDKAEKERSLKKKSSSKERVKEQLAIPEASAETLQQPEPEPEFPFRGYNMGDTPVQISGSNYYLYPSDGGQIEVEKTAFEKGPTFIKMKVKKDKHNFIIHLKDPKSLVKKQSKEEIYSLEKKEENDEEQNLEAKKKKKERKKEKTPANCLPKESKAVSKFGSFSATLENGICLSISYYGSSGTVPDEKDPDLEAVLNIPSVLTPIVIPAVVNVPQGKTKGKVKGKEKPKESLKEEEHPKEEEKKEEVEPEPLLQETPYVPTFQNLNVSCPNGLLLTFIGQESTDLHFVDEEPIWDIMIRQSYPQRMKHYEFYKTVMPPMEQEASRVITSQGTVVKYMLDGSTQILFADGTVISSPDSGPVCPEVSTSHHNGDMADSASQPKSETVPSETAIAKKARGHKNQSSMTQKNETHEVTPEIVQAATPVEDHIGTWFTTTPQGKRIGTKGLEKIADLAPLLSFKATDPVNGTVMTTREDKVVIIEKKDGTRIVDHADGTRITTFYQVYEDHIISTDDQEMTEVPRTITRQVKCMRIESSHYATIITNCEDSSCCATFGDGTSIIAKPQGTYQVLPPNTGCLHIDRDCSATYCHESSGNIYHPFQKHEKLRASRYIMRHTSEVICEVLDPEGNTFQVMADGSASTVLAEKKSEDDLNVNLESYDSLSSIRLEKDHMQIYGEHVPRFFVIYADGSGMELLRDRDIEEHLSLAYGESTTVVLQEPVQEQPGALSITILRPFYEASPWLMKKELETIVPPNLQSRSWETFPSIEKKTPGPPFGTQLWKGLVIGCKQLLRAPAPVLKDPKVLQMRQFIQHEVIKNEEKLRLQVSLKDYINHILKKEDELQEMTVKDSRTEEERGNAADLLKLVMSFPKMEETTKSHVSEVTAHLTELFKQSLASTPKFPPDTFNKDFFENKWRWKEKIEQKRQEIELTKKQLRDIRNKVIPPYFASELNQLYQSQYNYLDKLSKKLPPFTKKDEDANKTVFQDTSDLHSDSKPSTISQKETSNVLQCPKPEISKDIKESANQNQNENLTKSPEGMAVICFIYLFLKTEPCTLLKSVWDVVADRENTRGSLILELQRFFASILRITIRPRFQGRNTFLYLLFHTEPESYVPVKIPVQSLLQDVAGQARKEKVKLPHYLLGSKPKSQPLAKVQDPVAGKVNTSSIASAAINNTKSSHLGFHLLPPSVKFGVLKEGHTYATTVKLKNIGVDFSRPAQVPICLCYLSSPVAAGLQVELKVELFAMAVGEGGIKGLSHISHNIEIMTEHDVFILPVLTSSNYDNRPKDFPQGKENPMVQTTSTISSAALGVVMSRSISPH</sequence>
<dbReference type="Proteomes" id="UP000005447">
    <property type="component" value="Unassembled WGS sequence"/>
</dbReference>
<reference evidence="3" key="3">
    <citation type="submission" date="2025-09" db="UniProtKB">
        <authorList>
            <consortium name="Ensembl"/>
        </authorList>
    </citation>
    <scope>IDENTIFICATION</scope>
    <source>
        <strain evidence="3">2N</strain>
    </source>
</reference>
<name>H0VIW9_CAVPO</name>
<dbReference type="VEuPathDB" id="HostDB:ENSCPOG00000011317"/>
<dbReference type="EMBL" id="AAKN02004677">
    <property type="status" value="NOT_ANNOTATED_CDS"/>
    <property type="molecule type" value="Genomic_DNA"/>
</dbReference>
<dbReference type="GO" id="GO:1990716">
    <property type="term" value="C:axonemal central apparatus"/>
    <property type="evidence" value="ECO:0007669"/>
    <property type="project" value="Ensembl"/>
</dbReference>
<organism evidence="3 4">
    <name type="scientific">Cavia porcellus</name>
    <name type="common">Guinea pig</name>
    <dbReference type="NCBI Taxonomy" id="10141"/>
    <lineage>
        <taxon>Eukaryota</taxon>
        <taxon>Metazoa</taxon>
        <taxon>Chordata</taxon>
        <taxon>Craniata</taxon>
        <taxon>Vertebrata</taxon>
        <taxon>Euteleostomi</taxon>
        <taxon>Mammalia</taxon>
        <taxon>Eutheria</taxon>
        <taxon>Euarchontoglires</taxon>
        <taxon>Glires</taxon>
        <taxon>Rodentia</taxon>
        <taxon>Hystricomorpha</taxon>
        <taxon>Caviidae</taxon>
        <taxon>Cavia</taxon>
    </lineage>
</organism>
<feature type="compositionally biased region" description="Basic residues" evidence="2">
    <location>
        <begin position="1102"/>
        <end position="1111"/>
    </location>
</feature>
<feature type="coiled-coil region" evidence="1">
    <location>
        <begin position="1879"/>
        <end position="1906"/>
    </location>
</feature>
<dbReference type="EMBL" id="AAKN02004681">
    <property type="status" value="NOT_ANNOTATED_CDS"/>
    <property type="molecule type" value="Genomic_DNA"/>
</dbReference>
<dbReference type="GO" id="GO:0005576">
    <property type="term" value="C:extracellular region"/>
    <property type="evidence" value="ECO:0007669"/>
    <property type="project" value="GOC"/>
</dbReference>
<evidence type="ECO:0000313" key="4">
    <source>
        <dbReference type="Proteomes" id="UP000005447"/>
    </source>
</evidence>
<dbReference type="EMBL" id="AAKN02004680">
    <property type="status" value="NOT_ANNOTATED_CDS"/>
    <property type="molecule type" value="Genomic_DNA"/>
</dbReference>
<dbReference type="STRING" id="10141.ENSCPOP00000010175"/>